<dbReference type="Gene3D" id="1.20.58.130">
    <property type="match status" value="1"/>
</dbReference>
<protein>
    <submittedName>
        <fullName evidence="2">Uncharacterized protein</fullName>
    </submittedName>
</protein>
<reference evidence="2 3" key="1">
    <citation type="submission" date="2014-02" db="EMBL/GenBank/DDBJ databases">
        <title>Genome sequence of Paenibacillus darwinianus reveals adaptive mechanisms for survival in Antarctic soils.</title>
        <authorList>
            <person name="Dsouza M."/>
            <person name="Taylor M.W."/>
            <person name="Turner S.J."/>
            <person name="Aislabie J."/>
        </authorList>
    </citation>
    <scope>NUCLEOTIDE SEQUENCE [LARGE SCALE GENOMIC DNA]</scope>
    <source>
        <strain evidence="2 3">CE1</strain>
    </source>
</reference>
<feature type="coiled-coil region" evidence="1">
    <location>
        <begin position="17"/>
        <end position="66"/>
    </location>
</feature>
<dbReference type="EMBL" id="JFHU01000111">
    <property type="protein sequence ID" value="EXX89002.1"/>
    <property type="molecule type" value="Genomic_DNA"/>
</dbReference>
<dbReference type="AlphaFoldDB" id="A0A9W5S161"/>
<organism evidence="2 3">
    <name type="scientific">Paenibacillus darwinianus</name>
    <dbReference type="NCBI Taxonomy" id="1380763"/>
    <lineage>
        <taxon>Bacteria</taxon>
        <taxon>Bacillati</taxon>
        <taxon>Bacillota</taxon>
        <taxon>Bacilli</taxon>
        <taxon>Bacillales</taxon>
        <taxon>Paenibacillaceae</taxon>
        <taxon>Paenibacillus</taxon>
    </lineage>
</organism>
<evidence type="ECO:0000313" key="2">
    <source>
        <dbReference type="EMBL" id="EXX89002.1"/>
    </source>
</evidence>
<dbReference type="RefSeq" id="WP_051587623.1">
    <property type="nucleotide sequence ID" value="NZ_KK082132.1"/>
</dbReference>
<evidence type="ECO:0000256" key="1">
    <source>
        <dbReference type="SAM" id="Coils"/>
    </source>
</evidence>
<evidence type="ECO:0000313" key="3">
    <source>
        <dbReference type="Proteomes" id="UP000053750"/>
    </source>
</evidence>
<proteinExistence type="predicted"/>
<gene>
    <name evidence="2" type="ORF">BG53_00890</name>
</gene>
<sequence>MEQSILQALEQMEGRIIRHVDQRIDDLRTELKAEINDLRTEVNDLRTELKAEINDLRTEVNDLRTEMNRRFDDIEEKQTELIAIYTEKQAIKLSVIQLEFEALTKRVEKQELITKHLL</sequence>
<dbReference type="OrthoDB" id="2437956at2"/>
<name>A0A9W5S161_9BACL</name>
<dbReference type="SUPFAM" id="SSF58100">
    <property type="entry name" value="Bacterial hemolysins"/>
    <property type="match status" value="1"/>
</dbReference>
<accession>A0A9W5S161</accession>
<keyword evidence="3" id="KW-1185">Reference proteome</keyword>
<dbReference type="Proteomes" id="UP000053750">
    <property type="component" value="Unassembled WGS sequence"/>
</dbReference>
<comment type="caution">
    <text evidence="2">The sequence shown here is derived from an EMBL/GenBank/DDBJ whole genome shotgun (WGS) entry which is preliminary data.</text>
</comment>
<keyword evidence="1" id="KW-0175">Coiled coil</keyword>